<dbReference type="Proteomes" id="UP000215914">
    <property type="component" value="Chromosome 13"/>
</dbReference>
<protein>
    <submittedName>
        <fullName evidence="1">Uncharacterized protein</fullName>
    </submittedName>
</protein>
<dbReference type="InParanoid" id="A0A251SX75"/>
<gene>
    <name evidence="1" type="ORF">HannXRQ_Chr13g0409951</name>
</gene>
<proteinExistence type="predicted"/>
<keyword evidence="2" id="KW-1185">Reference proteome</keyword>
<evidence type="ECO:0000313" key="2">
    <source>
        <dbReference type="Proteomes" id="UP000215914"/>
    </source>
</evidence>
<organism evidence="1 2">
    <name type="scientific">Helianthus annuus</name>
    <name type="common">Common sunflower</name>
    <dbReference type="NCBI Taxonomy" id="4232"/>
    <lineage>
        <taxon>Eukaryota</taxon>
        <taxon>Viridiplantae</taxon>
        <taxon>Streptophyta</taxon>
        <taxon>Embryophyta</taxon>
        <taxon>Tracheophyta</taxon>
        <taxon>Spermatophyta</taxon>
        <taxon>Magnoliopsida</taxon>
        <taxon>eudicotyledons</taxon>
        <taxon>Gunneridae</taxon>
        <taxon>Pentapetalae</taxon>
        <taxon>asterids</taxon>
        <taxon>campanulids</taxon>
        <taxon>Asterales</taxon>
        <taxon>Asteraceae</taxon>
        <taxon>Asteroideae</taxon>
        <taxon>Heliantheae alliance</taxon>
        <taxon>Heliantheae</taxon>
        <taxon>Helianthus</taxon>
    </lineage>
</organism>
<dbReference type="EMBL" id="CM007902">
    <property type="protein sequence ID" value="OTG02161.1"/>
    <property type="molecule type" value="Genomic_DNA"/>
</dbReference>
<dbReference type="AlphaFoldDB" id="A0A251SX75"/>
<reference evidence="2" key="1">
    <citation type="journal article" date="2017" name="Nature">
        <title>The sunflower genome provides insights into oil metabolism, flowering and Asterid evolution.</title>
        <authorList>
            <person name="Badouin H."/>
            <person name="Gouzy J."/>
            <person name="Grassa C.J."/>
            <person name="Murat F."/>
            <person name="Staton S.E."/>
            <person name="Cottret L."/>
            <person name="Lelandais-Briere C."/>
            <person name="Owens G.L."/>
            <person name="Carrere S."/>
            <person name="Mayjonade B."/>
            <person name="Legrand L."/>
            <person name="Gill N."/>
            <person name="Kane N.C."/>
            <person name="Bowers J.E."/>
            <person name="Hubner S."/>
            <person name="Bellec A."/>
            <person name="Berard A."/>
            <person name="Berges H."/>
            <person name="Blanchet N."/>
            <person name="Boniface M.C."/>
            <person name="Brunel D."/>
            <person name="Catrice O."/>
            <person name="Chaidir N."/>
            <person name="Claudel C."/>
            <person name="Donnadieu C."/>
            <person name="Faraut T."/>
            <person name="Fievet G."/>
            <person name="Helmstetter N."/>
            <person name="King M."/>
            <person name="Knapp S.J."/>
            <person name="Lai Z."/>
            <person name="Le Paslier M.C."/>
            <person name="Lippi Y."/>
            <person name="Lorenzon L."/>
            <person name="Mandel J.R."/>
            <person name="Marage G."/>
            <person name="Marchand G."/>
            <person name="Marquand E."/>
            <person name="Bret-Mestries E."/>
            <person name="Morien E."/>
            <person name="Nambeesan S."/>
            <person name="Nguyen T."/>
            <person name="Pegot-Espagnet P."/>
            <person name="Pouilly N."/>
            <person name="Raftis F."/>
            <person name="Sallet E."/>
            <person name="Schiex T."/>
            <person name="Thomas J."/>
            <person name="Vandecasteele C."/>
            <person name="Vares D."/>
            <person name="Vear F."/>
            <person name="Vautrin S."/>
            <person name="Crespi M."/>
            <person name="Mangin B."/>
            <person name="Burke J.M."/>
            <person name="Salse J."/>
            <person name="Munos S."/>
            <person name="Vincourt P."/>
            <person name="Rieseberg L.H."/>
            <person name="Langlade N.B."/>
        </authorList>
    </citation>
    <scope>NUCLEOTIDE SEQUENCE [LARGE SCALE GENOMIC DNA]</scope>
    <source>
        <strain evidence="2">cv. SF193</strain>
    </source>
</reference>
<sequence>MKIFLSSMLRSPLRVPWVRVERRCRRHLPSRWYLSQPCRRRVPQRMCGPDI</sequence>
<evidence type="ECO:0000313" key="1">
    <source>
        <dbReference type="EMBL" id="OTG02161.1"/>
    </source>
</evidence>
<accession>A0A251SX75</accession>
<name>A0A251SX75_HELAN</name>